<dbReference type="Proteomes" id="UP001139461">
    <property type="component" value="Unassembled WGS sequence"/>
</dbReference>
<accession>A0A9X1QYB1</accession>
<name>A0A9X1QYB1_9FLAO</name>
<evidence type="ECO:0000313" key="2">
    <source>
        <dbReference type="EMBL" id="MCG2420076.1"/>
    </source>
</evidence>
<gene>
    <name evidence="2" type="ORF">K8089_13685</name>
</gene>
<reference evidence="2" key="1">
    <citation type="submission" date="2021-09" db="EMBL/GenBank/DDBJ databases">
        <title>Genome of Aequorivita sp. strain F47161.</title>
        <authorList>
            <person name="Wang Y."/>
        </authorList>
    </citation>
    <scope>NUCLEOTIDE SEQUENCE</scope>
    <source>
        <strain evidence="2">F47161</strain>
    </source>
</reference>
<dbReference type="RefSeq" id="WP_237603859.1">
    <property type="nucleotide sequence ID" value="NZ_JAIRBA010000032.1"/>
</dbReference>
<feature type="signal peptide" evidence="1">
    <location>
        <begin position="1"/>
        <end position="22"/>
    </location>
</feature>
<dbReference type="PROSITE" id="PS51257">
    <property type="entry name" value="PROKAR_LIPOPROTEIN"/>
    <property type="match status" value="1"/>
</dbReference>
<evidence type="ECO:0000256" key="1">
    <source>
        <dbReference type="SAM" id="SignalP"/>
    </source>
</evidence>
<comment type="caution">
    <text evidence="2">The sequence shown here is derived from an EMBL/GenBank/DDBJ whole genome shotgun (WGS) entry which is preliminary data.</text>
</comment>
<dbReference type="AlphaFoldDB" id="A0A9X1QYB1"/>
<feature type="chain" id="PRO_5040773854" description="Lipoprotein" evidence="1">
    <location>
        <begin position="23"/>
        <end position="209"/>
    </location>
</feature>
<proteinExistence type="predicted"/>
<evidence type="ECO:0008006" key="4">
    <source>
        <dbReference type="Google" id="ProtNLM"/>
    </source>
</evidence>
<organism evidence="2 3">
    <name type="scientific">Aequorivita vitellina</name>
    <dbReference type="NCBI Taxonomy" id="2874475"/>
    <lineage>
        <taxon>Bacteria</taxon>
        <taxon>Pseudomonadati</taxon>
        <taxon>Bacteroidota</taxon>
        <taxon>Flavobacteriia</taxon>
        <taxon>Flavobacteriales</taxon>
        <taxon>Flavobacteriaceae</taxon>
        <taxon>Aequorivita</taxon>
    </lineage>
</organism>
<protein>
    <recommendedName>
        <fullName evidence="4">Lipoprotein</fullName>
    </recommendedName>
</protein>
<evidence type="ECO:0000313" key="3">
    <source>
        <dbReference type="Proteomes" id="UP001139461"/>
    </source>
</evidence>
<keyword evidence="1" id="KW-0732">Signal</keyword>
<sequence>MKRPVILSILFLLLASCQPSDSGPYYNFSNLDYQSIPEEYRDIGKIFVFKNAENDEVKIKPLYYSLKKEFESGIGFGQPRGDSYYYDNLWIEIDLMSIEIPDKPEGYCESISININKSPYKGLYVKLLIPTYSGQSCTGGGFTEFEPFEGLTQMVINNKTYNKVKIISTNNYFTLYTDSQVDKVYYDMDYGIIGFDDSQNNKEFRLVTD</sequence>
<dbReference type="EMBL" id="JAIRBA010000032">
    <property type="protein sequence ID" value="MCG2420076.1"/>
    <property type="molecule type" value="Genomic_DNA"/>
</dbReference>
<keyword evidence="3" id="KW-1185">Reference proteome</keyword>